<evidence type="ECO:0000313" key="2">
    <source>
        <dbReference type="Proteomes" id="UP000593576"/>
    </source>
</evidence>
<comment type="caution">
    <text evidence="1">The sequence shown here is derived from an EMBL/GenBank/DDBJ whole genome shotgun (WGS) entry which is preliminary data.</text>
</comment>
<reference evidence="1 2" key="1">
    <citation type="journal article" date="2019" name="Genome Biol. Evol.">
        <title>Insights into the evolution of the New World diploid cottons (Gossypium, subgenus Houzingenia) based on genome sequencing.</title>
        <authorList>
            <person name="Grover C.E."/>
            <person name="Arick M.A. 2nd"/>
            <person name="Thrash A."/>
            <person name="Conover J.L."/>
            <person name="Sanders W.S."/>
            <person name="Peterson D.G."/>
            <person name="Frelichowski J.E."/>
            <person name="Scheffler J.A."/>
            <person name="Scheffler B.E."/>
            <person name="Wendel J.F."/>
        </authorList>
    </citation>
    <scope>NUCLEOTIDE SEQUENCE [LARGE SCALE GENOMIC DNA]</scope>
    <source>
        <strain evidence="1">1</strain>
        <tissue evidence="1">Leaf</tissue>
    </source>
</reference>
<dbReference type="AlphaFoldDB" id="A0A7J9KNU1"/>
<proteinExistence type="predicted"/>
<sequence>MQGKSAARWFTYNKKNITKIFQNTDHIWARESDERRCKSIYMEYASNRLFITDPNGGVKFLPNLDTPNRKMKDDIDELKVLMDFIINYPFGHVIRDYNQCRLLAKLEAFLGYLDSIFL</sequence>
<dbReference type="EMBL" id="JABFAF010000001">
    <property type="protein sequence ID" value="MBA0848152.1"/>
    <property type="molecule type" value="Genomic_DNA"/>
</dbReference>
<evidence type="ECO:0000313" key="1">
    <source>
        <dbReference type="EMBL" id="MBA0848152.1"/>
    </source>
</evidence>
<accession>A0A7J9KNU1</accession>
<dbReference type="OrthoDB" id="10273746at2759"/>
<name>A0A7J9KNU1_GOSSC</name>
<organism evidence="1 2">
    <name type="scientific">Gossypium schwendimanii</name>
    <name type="common">Cotton</name>
    <dbReference type="NCBI Taxonomy" id="34291"/>
    <lineage>
        <taxon>Eukaryota</taxon>
        <taxon>Viridiplantae</taxon>
        <taxon>Streptophyta</taxon>
        <taxon>Embryophyta</taxon>
        <taxon>Tracheophyta</taxon>
        <taxon>Spermatophyta</taxon>
        <taxon>Magnoliopsida</taxon>
        <taxon>eudicotyledons</taxon>
        <taxon>Gunneridae</taxon>
        <taxon>Pentapetalae</taxon>
        <taxon>rosids</taxon>
        <taxon>malvids</taxon>
        <taxon>Malvales</taxon>
        <taxon>Malvaceae</taxon>
        <taxon>Malvoideae</taxon>
        <taxon>Gossypium</taxon>
    </lineage>
</organism>
<gene>
    <name evidence="1" type="ORF">Goshw_029084</name>
</gene>
<protein>
    <submittedName>
        <fullName evidence="1">Uncharacterized protein</fullName>
    </submittedName>
</protein>
<dbReference type="Proteomes" id="UP000593576">
    <property type="component" value="Unassembled WGS sequence"/>
</dbReference>
<keyword evidence="2" id="KW-1185">Reference proteome</keyword>